<name>A0A6H1ZQF0_9ZZZZ</name>
<accession>A0A6H1ZQF0</accession>
<protein>
    <submittedName>
        <fullName evidence="1">Uncharacterized protein</fullName>
    </submittedName>
</protein>
<evidence type="ECO:0000313" key="2">
    <source>
        <dbReference type="EMBL" id="QJH97087.1"/>
    </source>
</evidence>
<gene>
    <name evidence="1" type="ORF">TM448A01626_0013</name>
    <name evidence="2" type="ORF">TM448B00920_0013</name>
</gene>
<proteinExistence type="predicted"/>
<dbReference type="EMBL" id="MT144673">
    <property type="protein sequence ID" value="QJH97087.1"/>
    <property type="molecule type" value="Genomic_DNA"/>
</dbReference>
<dbReference type="EMBL" id="MT144177">
    <property type="protein sequence ID" value="QJA50156.1"/>
    <property type="molecule type" value="Genomic_DNA"/>
</dbReference>
<organism evidence="1">
    <name type="scientific">viral metagenome</name>
    <dbReference type="NCBI Taxonomy" id="1070528"/>
    <lineage>
        <taxon>unclassified sequences</taxon>
        <taxon>metagenomes</taxon>
        <taxon>organismal metagenomes</taxon>
    </lineage>
</organism>
<dbReference type="AlphaFoldDB" id="A0A6H1ZQF0"/>
<evidence type="ECO:0000313" key="1">
    <source>
        <dbReference type="EMBL" id="QJA50156.1"/>
    </source>
</evidence>
<reference evidence="1" key="1">
    <citation type="submission" date="2020-03" db="EMBL/GenBank/DDBJ databases">
        <title>The deep terrestrial virosphere.</title>
        <authorList>
            <person name="Holmfeldt K."/>
            <person name="Nilsson E."/>
            <person name="Simone D."/>
            <person name="Lopez-Fernandez M."/>
            <person name="Wu X."/>
            <person name="de Brujin I."/>
            <person name="Lundin D."/>
            <person name="Andersson A."/>
            <person name="Bertilsson S."/>
            <person name="Dopson M."/>
        </authorList>
    </citation>
    <scope>NUCLEOTIDE SEQUENCE</scope>
    <source>
        <strain evidence="1">TM448A01626</strain>
        <strain evidence="2">TM448B00920</strain>
    </source>
</reference>
<sequence>MNYKTRCLEMNQNPYDIAGHSGGFWKCLKCGAESEPFDPDVHDEPGDDWVHDEGYTPDCPGCGGRTVWDY</sequence>